<dbReference type="Proteomes" id="UP000033121">
    <property type="component" value="Unassembled WGS sequence"/>
</dbReference>
<keyword evidence="3" id="KW-0812">Transmembrane</keyword>
<evidence type="ECO:0000256" key="2">
    <source>
        <dbReference type="ARBA" id="ARBA00022452"/>
    </source>
</evidence>
<keyword evidence="6" id="KW-0732">Signal</keyword>
<sequence length="412" mass="45502">MFKHLIKIAACMGLAAAQAKAQPLTIDSCYAMALRNYPQIRQYALIDKTRDYTLNNAAKAYLPQVSLTAIEGYVFGGFPESGGSNFKFIGLAQVNQTVWDGGATKTQKKIIEASAEADKASVDVSLHDIRSRVNQLYFGVLMVDEQLKQLAIQDSILNNNIRAVQLKSDNGLAYKTDVDEVRAEQLRLHQQRTEFSYTRSGYIKVLSLLIARPLNNEAILDKPLPAGQYAGMDIVRPELNLFKQQRNLATAQAGMQKVNLYPKLGVLGAGVLFAPGINLGPTALSSLGVLGVSASWNINGLYKNNNDKQLTTQQLNKIDVQEATFLFNTRLQLSQSAATIDKQRAILTDDESIVALRRSIREGYQVKYDNGVSPVIDLLNAGQRELDARALKALHEMQLLMTIYDYKTISGN</sequence>
<accession>A0A0E9MZY9</accession>
<dbReference type="SUPFAM" id="SSF56954">
    <property type="entry name" value="Outer membrane efflux proteins (OEP)"/>
    <property type="match status" value="1"/>
</dbReference>
<feature type="chain" id="PRO_5002430036" description="RND-type efflux pump outer membrane protein" evidence="6">
    <location>
        <begin position="22"/>
        <end position="412"/>
    </location>
</feature>
<dbReference type="GO" id="GO:1990281">
    <property type="term" value="C:efflux pump complex"/>
    <property type="evidence" value="ECO:0007669"/>
    <property type="project" value="TreeGrafter"/>
</dbReference>
<name>A0A0E9MZY9_9BACT</name>
<dbReference type="InterPro" id="IPR051906">
    <property type="entry name" value="TolC-like"/>
</dbReference>
<evidence type="ECO:0000313" key="7">
    <source>
        <dbReference type="EMBL" id="GAO43134.1"/>
    </source>
</evidence>
<reference evidence="7 8" key="1">
    <citation type="submission" date="2015-04" db="EMBL/GenBank/DDBJ databases">
        <title>Whole genome shotgun sequence of Flavihumibacter petaseus NBRC 106054.</title>
        <authorList>
            <person name="Miyazawa S."/>
            <person name="Hosoyama A."/>
            <person name="Hashimoto M."/>
            <person name="Noguchi M."/>
            <person name="Tsuchikane K."/>
            <person name="Ohji S."/>
            <person name="Yamazoe A."/>
            <person name="Ichikawa N."/>
            <person name="Kimura A."/>
            <person name="Fujita N."/>
        </authorList>
    </citation>
    <scope>NUCLEOTIDE SEQUENCE [LARGE SCALE GENOMIC DNA]</scope>
    <source>
        <strain evidence="7 8">NBRC 106054</strain>
    </source>
</reference>
<evidence type="ECO:0000256" key="4">
    <source>
        <dbReference type="ARBA" id="ARBA00023136"/>
    </source>
</evidence>
<dbReference type="GO" id="GO:0009279">
    <property type="term" value="C:cell outer membrane"/>
    <property type="evidence" value="ECO:0007669"/>
    <property type="project" value="UniProtKB-SubCell"/>
</dbReference>
<evidence type="ECO:0000256" key="3">
    <source>
        <dbReference type="ARBA" id="ARBA00022692"/>
    </source>
</evidence>
<evidence type="ECO:0000256" key="1">
    <source>
        <dbReference type="ARBA" id="ARBA00004442"/>
    </source>
</evidence>
<dbReference type="PANTHER" id="PTHR30026:SF20">
    <property type="entry name" value="OUTER MEMBRANE PROTEIN TOLC"/>
    <property type="match status" value="1"/>
</dbReference>
<evidence type="ECO:0008006" key="9">
    <source>
        <dbReference type="Google" id="ProtNLM"/>
    </source>
</evidence>
<evidence type="ECO:0000256" key="6">
    <source>
        <dbReference type="SAM" id="SignalP"/>
    </source>
</evidence>
<gene>
    <name evidence="7" type="ORF">FPE01S_02_02380</name>
</gene>
<evidence type="ECO:0000256" key="5">
    <source>
        <dbReference type="ARBA" id="ARBA00023237"/>
    </source>
</evidence>
<dbReference type="EMBL" id="BBWV01000002">
    <property type="protein sequence ID" value="GAO43134.1"/>
    <property type="molecule type" value="Genomic_DNA"/>
</dbReference>
<dbReference type="Gene3D" id="1.20.1600.10">
    <property type="entry name" value="Outer membrane efflux proteins (OEP)"/>
    <property type="match status" value="1"/>
</dbReference>
<dbReference type="AlphaFoldDB" id="A0A0E9MZY9"/>
<proteinExistence type="predicted"/>
<dbReference type="STRING" id="1220578.FPE01S_02_02380"/>
<keyword evidence="4" id="KW-0472">Membrane</keyword>
<evidence type="ECO:0000313" key="8">
    <source>
        <dbReference type="Proteomes" id="UP000033121"/>
    </source>
</evidence>
<comment type="subcellular location">
    <subcellularLocation>
        <location evidence="1">Cell outer membrane</location>
    </subcellularLocation>
</comment>
<protein>
    <recommendedName>
        <fullName evidence="9">RND-type efflux pump outer membrane protein</fullName>
    </recommendedName>
</protein>
<dbReference type="GO" id="GO:0015288">
    <property type="term" value="F:porin activity"/>
    <property type="evidence" value="ECO:0007669"/>
    <property type="project" value="TreeGrafter"/>
</dbReference>
<keyword evidence="8" id="KW-1185">Reference proteome</keyword>
<dbReference type="RefSeq" id="WP_046369065.1">
    <property type="nucleotide sequence ID" value="NZ_BBWV01000002.1"/>
</dbReference>
<dbReference type="OrthoDB" id="976750at2"/>
<organism evidence="7 8">
    <name type="scientific">Flavihumibacter petaseus NBRC 106054</name>
    <dbReference type="NCBI Taxonomy" id="1220578"/>
    <lineage>
        <taxon>Bacteria</taxon>
        <taxon>Pseudomonadati</taxon>
        <taxon>Bacteroidota</taxon>
        <taxon>Chitinophagia</taxon>
        <taxon>Chitinophagales</taxon>
        <taxon>Chitinophagaceae</taxon>
        <taxon>Flavihumibacter</taxon>
    </lineage>
</organism>
<dbReference type="PANTHER" id="PTHR30026">
    <property type="entry name" value="OUTER MEMBRANE PROTEIN TOLC"/>
    <property type="match status" value="1"/>
</dbReference>
<feature type="signal peptide" evidence="6">
    <location>
        <begin position="1"/>
        <end position="21"/>
    </location>
</feature>
<keyword evidence="5" id="KW-0998">Cell outer membrane</keyword>
<comment type="caution">
    <text evidence="7">The sequence shown here is derived from an EMBL/GenBank/DDBJ whole genome shotgun (WGS) entry which is preliminary data.</text>
</comment>
<keyword evidence="2" id="KW-1134">Transmembrane beta strand</keyword>
<dbReference type="GO" id="GO:0015562">
    <property type="term" value="F:efflux transmembrane transporter activity"/>
    <property type="evidence" value="ECO:0007669"/>
    <property type="project" value="InterPro"/>
</dbReference>